<keyword evidence="3" id="KW-0813">Transport</keyword>
<keyword evidence="11" id="KW-1185">Reference proteome</keyword>
<dbReference type="GO" id="GO:1990281">
    <property type="term" value="C:efflux pump complex"/>
    <property type="evidence" value="ECO:0007669"/>
    <property type="project" value="TreeGrafter"/>
</dbReference>
<dbReference type="GO" id="GO:0015288">
    <property type="term" value="F:porin activity"/>
    <property type="evidence" value="ECO:0007669"/>
    <property type="project" value="TreeGrafter"/>
</dbReference>
<dbReference type="SUPFAM" id="SSF103088">
    <property type="entry name" value="OmpA-like"/>
    <property type="match status" value="1"/>
</dbReference>
<comment type="similarity">
    <text evidence="2">Belongs to the outer membrane factor (OMF) (TC 1.B.17) family.</text>
</comment>
<dbReference type="EMBL" id="AGTR01000016">
    <property type="protein sequence ID" value="EHJ05587.1"/>
    <property type="molecule type" value="Genomic_DNA"/>
</dbReference>
<dbReference type="PRINTS" id="PR01021">
    <property type="entry name" value="OMPADOMAIN"/>
</dbReference>
<evidence type="ECO:0000259" key="9">
    <source>
        <dbReference type="PROSITE" id="PS51123"/>
    </source>
</evidence>
<evidence type="ECO:0000256" key="4">
    <source>
        <dbReference type="ARBA" id="ARBA00022452"/>
    </source>
</evidence>
<dbReference type="SUPFAM" id="SSF56954">
    <property type="entry name" value="Outer membrane efflux proteins (OEP)"/>
    <property type="match status" value="1"/>
</dbReference>
<accession>G6YQ81</accession>
<organism evidence="10 11">
    <name type="scientific">Marinobacter manganoxydans MnI7-9</name>
    <dbReference type="NCBI Taxonomy" id="1094979"/>
    <lineage>
        <taxon>Bacteria</taxon>
        <taxon>Pseudomonadati</taxon>
        <taxon>Pseudomonadota</taxon>
        <taxon>Gammaproteobacteria</taxon>
        <taxon>Pseudomonadales</taxon>
        <taxon>Marinobacteraceae</taxon>
        <taxon>Marinobacter</taxon>
    </lineage>
</organism>
<proteinExistence type="inferred from homology"/>
<evidence type="ECO:0000256" key="7">
    <source>
        <dbReference type="ARBA" id="ARBA00023237"/>
    </source>
</evidence>
<feature type="domain" description="OmpA-like" evidence="9">
    <location>
        <begin position="505"/>
        <end position="623"/>
    </location>
</feature>
<evidence type="ECO:0000313" key="11">
    <source>
        <dbReference type="Proteomes" id="UP000003208"/>
    </source>
</evidence>
<evidence type="ECO:0000256" key="2">
    <source>
        <dbReference type="ARBA" id="ARBA00007613"/>
    </source>
</evidence>
<dbReference type="RefSeq" id="WP_008170911.1">
    <property type="nucleotide sequence ID" value="NZ_AGTR01000016.1"/>
</dbReference>
<dbReference type="PROSITE" id="PS51123">
    <property type="entry name" value="OMPA_2"/>
    <property type="match status" value="1"/>
</dbReference>
<evidence type="ECO:0000256" key="1">
    <source>
        <dbReference type="ARBA" id="ARBA00004442"/>
    </source>
</evidence>
<dbReference type="Pfam" id="PF02321">
    <property type="entry name" value="OEP"/>
    <property type="match status" value="2"/>
</dbReference>
<dbReference type="NCBIfam" id="TIGR01844">
    <property type="entry name" value="type_I_sec_TolC"/>
    <property type="match status" value="1"/>
</dbReference>
<evidence type="ECO:0000256" key="3">
    <source>
        <dbReference type="ARBA" id="ARBA00022448"/>
    </source>
</evidence>
<dbReference type="Pfam" id="PF00691">
    <property type="entry name" value="OmpA"/>
    <property type="match status" value="1"/>
</dbReference>
<dbReference type="AlphaFoldDB" id="G6YQ81"/>
<dbReference type="PATRIC" id="fig|1094979.3.peg.910"/>
<sequence>MLGVATCLWATSPVQAAADENVEAPVSREAQHQSYVGAGVTSAVQTAIETNPEVRASWHQFLSAEDERDAAFGGYLPSIDARARYGLEHRNYGPVDEYDGYNGEITLTQMLYDGFQTSSSVARFEEQKLAAYFELLSSIEDTSLEVLRAYLDVARQRELLELARQNLETHQDVYEQVSSSAEAGVARAADLEQISGRLSLAESNLVTVASNLHDVKARYLRIVGELPPGEMDEVQLTAALVPETVAETLSIAYEANPGFRAAHREIEAAQANVRENRSGYHPRLDLVASYGHRSFDDVGFDNSETDGRVGIELSMNLYRGGSDRARVRSAYNQVNVAKDLRDKSCVDLRQQIQIAFNDVRNLETQIPVLNNHRLSSARVRTAYKDQFDIGERTLLDLLDAENEYFDASRAYVNALYDSRLAVARVQAGMGHLVTSLGLVRTGLPTLEELGAEPLTVTASACPPTPVDSSVKLLLDNDGDGVRNYKDRCPDTPAGVQVDLNGCAISAELKVIRTGVIEFANDSATIASVSDDFIEEIGRLLANNPEAKLAVVGHASKVGAPGYNQSLSVRRAEAVVDRLVSDYGVARSQMTASGQGYYQPRFSIQSEDALGANRRADIIVRAPDTNAETN</sequence>
<dbReference type="InterPro" id="IPR006664">
    <property type="entry name" value="OMP_bac"/>
</dbReference>
<dbReference type="InterPro" id="IPR010130">
    <property type="entry name" value="T1SS_OMP_TolC"/>
</dbReference>
<dbReference type="PANTHER" id="PTHR30026:SF22">
    <property type="entry name" value="OUTER MEMBRANE EFFLUX PROTEIN"/>
    <property type="match status" value="1"/>
</dbReference>
<evidence type="ECO:0000256" key="6">
    <source>
        <dbReference type="ARBA" id="ARBA00023136"/>
    </source>
</evidence>
<keyword evidence="6 8" id="KW-0472">Membrane</keyword>
<keyword evidence="5" id="KW-0812">Transmembrane</keyword>
<keyword evidence="7" id="KW-0998">Cell outer membrane</keyword>
<protein>
    <submittedName>
        <fullName evidence="10">TolC family type I secretion outer membrane protein</fullName>
    </submittedName>
</protein>
<dbReference type="Proteomes" id="UP000003208">
    <property type="component" value="Unassembled WGS sequence"/>
</dbReference>
<dbReference type="Gene3D" id="1.20.1600.10">
    <property type="entry name" value="Outer membrane efflux proteins (OEP)"/>
    <property type="match status" value="1"/>
</dbReference>
<evidence type="ECO:0000256" key="8">
    <source>
        <dbReference type="PROSITE-ProRule" id="PRU00473"/>
    </source>
</evidence>
<dbReference type="InterPro" id="IPR003423">
    <property type="entry name" value="OMP_efflux"/>
</dbReference>
<dbReference type="Gene3D" id="3.30.1330.60">
    <property type="entry name" value="OmpA-like domain"/>
    <property type="match status" value="1"/>
</dbReference>
<dbReference type="GO" id="GO:0009279">
    <property type="term" value="C:cell outer membrane"/>
    <property type="evidence" value="ECO:0007669"/>
    <property type="project" value="UniProtKB-SubCell"/>
</dbReference>
<keyword evidence="4" id="KW-1134">Transmembrane beta strand</keyword>
<reference evidence="10 11" key="1">
    <citation type="journal article" date="2012" name="J. Bacteriol.">
        <title>Genome sequence of deep-sea manganese-oxidizing bacterium Marinobacter manganoxydans MnI7-9.</title>
        <authorList>
            <person name="Wang H."/>
            <person name="Li H."/>
            <person name="Shao Z."/>
            <person name="Liao S."/>
            <person name="Johnstone L."/>
            <person name="Rensing C."/>
            <person name="Wang G."/>
        </authorList>
    </citation>
    <scope>NUCLEOTIDE SEQUENCE [LARGE SCALE GENOMIC DNA]</scope>
    <source>
        <strain evidence="10 11">MnI7-9</strain>
    </source>
</reference>
<evidence type="ECO:0000256" key="5">
    <source>
        <dbReference type="ARBA" id="ARBA00022692"/>
    </source>
</evidence>
<gene>
    <name evidence="10" type="ORF">KYE_04751</name>
</gene>
<dbReference type="PANTHER" id="PTHR30026">
    <property type="entry name" value="OUTER MEMBRANE PROTEIN TOLC"/>
    <property type="match status" value="1"/>
</dbReference>
<comment type="subcellular location">
    <subcellularLocation>
        <location evidence="1">Cell outer membrane</location>
    </subcellularLocation>
</comment>
<name>G6YQ81_9GAMM</name>
<evidence type="ECO:0000313" key="10">
    <source>
        <dbReference type="EMBL" id="EHJ05587.1"/>
    </source>
</evidence>
<dbReference type="InterPro" id="IPR051906">
    <property type="entry name" value="TolC-like"/>
</dbReference>
<dbReference type="InterPro" id="IPR036737">
    <property type="entry name" value="OmpA-like_sf"/>
</dbReference>
<dbReference type="GO" id="GO:0015562">
    <property type="term" value="F:efflux transmembrane transporter activity"/>
    <property type="evidence" value="ECO:0007669"/>
    <property type="project" value="InterPro"/>
</dbReference>
<dbReference type="InterPro" id="IPR006665">
    <property type="entry name" value="OmpA-like"/>
</dbReference>
<dbReference type="CDD" id="cd07185">
    <property type="entry name" value="OmpA_C-like"/>
    <property type="match status" value="1"/>
</dbReference>